<dbReference type="AlphaFoldDB" id="A0A0D3HYY2"/>
<proteinExistence type="predicted"/>
<dbReference type="RefSeq" id="XP_005756646.1">
    <property type="nucleotide sequence ID" value="XM_005756589.1"/>
</dbReference>
<name>A0A0D3HYY2_EMIH1</name>
<dbReference type="Gene3D" id="1.25.40.20">
    <property type="entry name" value="Ankyrin repeat-containing domain"/>
    <property type="match status" value="1"/>
</dbReference>
<reference evidence="5" key="1">
    <citation type="journal article" date="2013" name="Nature">
        <title>Pan genome of the phytoplankton Emiliania underpins its global distribution.</title>
        <authorList>
            <person name="Read B.A."/>
            <person name="Kegel J."/>
            <person name="Klute M.J."/>
            <person name="Kuo A."/>
            <person name="Lefebvre S.C."/>
            <person name="Maumus F."/>
            <person name="Mayer C."/>
            <person name="Miller J."/>
            <person name="Monier A."/>
            <person name="Salamov A."/>
            <person name="Young J."/>
            <person name="Aguilar M."/>
            <person name="Claverie J.M."/>
            <person name="Frickenhaus S."/>
            <person name="Gonzalez K."/>
            <person name="Herman E.K."/>
            <person name="Lin Y.C."/>
            <person name="Napier J."/>
            <person name="Ogata H."/>
            <person name="Sarno A.F."/>
            <person name="Shmutz J."/>
            <person name="Schroeder D."/>
            <person name="de Vargas C."/>
            <person name="Verret F."/>
            <person name="von Dassow P."/>
            <person name="Valentin K."/>
            <person name="Van de Peer Y."/>
            <person name="Wheeler G."/>
            <person name="Dacks J.B."/>
            <person name="Delwiche C.F."/>
            <person name="Dyhrman S.T."/>
            <person name="Glockner G."/>
            <person name="John U."/>
            <person name="Richards T."/>
            <person name="Worden A.Z."/>
            <person name="Zhang X."/>
            <person name="Grigoriev I.V."/>
            <person name="Allen A.E."/>
            <person name="Bidle K."/>
            <person name="Borodovsky M."/>
            <person name="Bowler C."/>
            <person name="Brownlee C."/>
            <person name="Cock J.M."/>
            <person name="Elias M."/>
            <person name="Gladyshev V.N."/>
            <person name="Groth M."/>
            <person name="Guda C."/>
            <person name="Hadaegh A."/>
            <person name="Iglesias-Rodriguez M.D."/>
            <person name="Jenkins J."/>
            <person name="Jones B.M."/>
            <person name="Lawson T."/>
            <person name="Leese F."/>
            <person name="Lindquist E."/>
            <person name="Lobanov A."/>
            <person name="Lomsadze A."/>
            <person name="Malik S.B."/>
            <person name="Marsh M.E."/>
            <person name="Mackinder L."/>
            <person name="Mock T."/>
            <person name="Mueller-Roeber B."/>
            <person name="Pagarete A."/>
            <person name="Parker M."/>
            <person name="Probert I."/>
            <person name="Quesneville H."/>
            <person name="Raines C."/>
            <person name="Rensing S.A."/>
            <person name="Riano-Pachon D.M."/>
            <person name="Richier S."/>
            <person name="Rokitta S."/>
            <person name="Shiraiwa Y."/>
            <person name="Soanes D.M."/>
            <person name="van der Giezen M."/>
            <person name="Wahlund T.M."/>
            <person name="Williams B."/>
            <person name="Wilson W."/>
            <person name="Wolfe G."/>
            <person name="Wurch L.L."/>
        </authorList>
    </citation>
    <scope>NUCLEOTIDE SEQUENCE</scope>
</reference>
<keyword evidence="5" id="KW-1185">Reference proteome</keyword>
<feature type="repeat" description="ANK" evidence="1">
    <location>
        <begin position="628"/>
        <end position="660"/>
    </location>
</feature>
<reference evidence="4" key="2">
    <citation type="submission" date="2024-10" db="UniProtKB">
        <authorList>
            <consortium name="EnsemblProtists"/>
        </authorList>
    </citation>
    <scope>IDENTIFICATION</scope>
</reference>
<dbReference type="PROSITE" id="PS00018">
    <property type="entry name" value="EF_HAND_1"/>
    <property type="match status" value="1"/>
</dbReference>
<feature type="repeat" description="ANK" evidence="1">
    <location>
        <begin position="700"/>
        <end position="726"/>
    </location>
</feature>
<evidence type="ECO:0000259" key="3">
    <source>
        <dbReference type="PROSITE" id="PS50222"/>
    </source>
</evidence>
<dbReference type="PROSITE" id="PS50297">
    <property type="entry name" value="ANK_REP_REGION"/>
    <property type="match status" value="2"/>
</dbReference>
<feature type="region of interest" description="Disordered" evidence="2">
    <location>
        <begin position="449"/>
        <end position="473"/>
    </location>
</feature>
<dbReference type="PANTHER" id="PTHR24118">
    <property type="entry name" value="POTE ANKYRIN DOMAIN"/>
    <property type="match status" value="1"/>
</dbReference>
<organism evidence="4 5">
    <name type="scientific">Emiliania huxleyi (strain CCMP1516)</name>
    <dbReference type="NCBI Taxonomy" id="280463"/>
    <lineage>
        <taxon>Eukaryota</taxon>
        <taxon>Haptista</taxon>
        <taxon>Haptophyta</taxon>
        <taxon>Prymnesiophyceae</taxon>
        <taxon>Isochrysidales</taxon>
        <taxon>Noelaerhabdaceae</taxon>
        <taxon>Emiliania</taxon>
    </lineage>
</organism>
<dbReference type="InterPro" id="IPR036770">
    <property type="entry name" value="Ankyrin_rpt-contain_sf"/>
</dbReference>
<evidence type="ECO:0000313" key="4">
    <source>
        <dbReference type="EnsemblProtists" id="EOD04217"/>
    </source>
</evidence>
<sequence>MQSTADLTDTWCCGATPLLFSIVNGPSETLAKLDRDYPSLAKMAADGGAYDPPQLNPAQTFVSCCLGLPWPDSCNLGTVNWFSHRSPLCALCPAAVCLGYMKCCFGFTELSLLESGDEVFIEMLQRGVAPEQCPERLKGLYWMQDNLANEVLVTWQDAYWQPATATAPFLGTKDLGLNFTRDPTCFGVWNGPPFSPITCPPVGCCPCLCLPCWAVAPCGSARSLPGCCLRRTPMTMVSSPDQRWIDIGTGNYIFIPTAGETLVAPGGEPVAFDAAQDLLRVSFYPEQGLSSINYQYRVRRVAHLSESGALVKTEAWDDLVAKVRATNETPGCLGDRCYCNLPLEQRLQNSLLYQNDRQRRPRADGPTAPALALTLRDAALPALGAEMEAAEFEGLWASMDADGNGELDLKELAAYYGFDMGGFGAHGMSDEQIWEMLKLQDALVEARRADEVQKQPAEAPAAPAPARRTSRGLDGVRRRAPPLAENSHAVAELCHLDSVSGRIDEPYRPVTILSESERKAAGVTAYKMPASVGREGLDAHVRLLVASELGDARAIDELISQNLSVRIEDEKEAAQALALPQSLLAESSLARSRTTCTLTHTPPAAPHSQGEMPLHKLARGGKEKLLRAGKTPLMLAAEFNHPDLVKLLIEYGSDAFVENAAGGTALHCAVAHKAEDAITTLLECVRASERKRLIDHTDKCGRSVLHLAAFSENENMTQTLIEHGASSASDAYGNKPSVLAAKTGRRNSKDLLEALEKKIAA</sequence>
<accession>A0A0D3HYY2</accession>
<dbReference type="Proteomes" id="UP000013827">
    <property type="component" value="Unassembled WGS sequence"/>
</dbReference>
<evidence type="ECO:0000256" key="1">
    <source>
        <dbReference type="PROSITE-ProRule" id="PRU00023"/>
    </source>
</evidence>
<dbReference type="InterPro" id="IPR002110">
    <property type="entry name" value="Ankyrin_rpt"/>
</dbReference>
<dbReference type="KEGG" id="ehx:EMIHUDRAFT_107830"/>
<evidence type="ECO:0000313" key="5">
    <source>
        <dbReference type="Proteomes" id="UP000013827"/>
    </source>
</evidence>
<dbReference type="PROSITE" id="PS50222">
    <property type="entry name" value="EF_HAND_2"/>
    <property type="match status" value="1"/>
</dbReference>
<dbReference type="HOGENOM" id="CLU_366579_0_0_1"/>
<dbReference type="GO" id="GO:0005509">
    <property type="term" value="F:calcium ion binding"/>
    <property type="evidence" value="ECO:0007669"/>
    <property type="project" value="InterPro"/>
</dbReference>
<dbReference type="EnsemblProtists" id="EOD04217">
    <property type="protein sequence ID" value="EOD04217"/>
    <property type="gene ID" value="EMIHUDRAFT_107830"/>
</dbReference>
<dbReference type="GeneID" id="17250380"/>
<keyword evidence="1" id="KW-0040">ANK repeat</keyword>
<dbReference type="PaxDb" id="2903-EOD04217"/>
<dbReference type="InterPro" id="IPR018247">
    <property type="entry name" value="EF_Hand_1_Ca_BS"/>
</dbReference>
<feature type="domain" description="EF-hand" evidence="3">
    <location>
        <begin position="387"/>
        <end position="422"/>
    </location>
</feature>
<dbReference type="PANTHER" id="PTHR24118:SF100">
    <property type="entry name" value="FYVE-TYPE DOMAIN-CONTAINING PROTEIN"/>
    <property type="match status" value="1"/>
</dbReference>
<dbReference type="PROSITE" id="PS50088">
    <property type="entry name" value="ANK_REPEAT"/>
    <property type="match status" value="2"/>
</dbReference>
<protein>
    <recommendedName>
        <fullName evidence="3">EF-hand domain-containing protein</fullName>
    </recommendedName>
</protein>
<feature type="compositionally biased region" description="Low complexity" evidence="2">
    <location>
        <begin position="456"/>
        <end position="466"/>
    </location>
</feature>
<dbReference type="SUPFAM" id="SSF48403">
    <property type="entry name" value="Ankyrin repeat"/>
    <property type="match status" value="1"/>
</dbReference>
<dbReference type="SMART" id="SM00248">
    <property type="entry name" value="ANK"/>
    <property type="match status" value="3"/>
</dbReference>
<dbReference type="InterPro" id="IPR002048">
    <property type="entry name" value="EF_hand_dom"/>
</dbReference>
<dbReference type="Pfam" id="PF00023">
    <property type="entry name" value="Ank"/>
    <property type="match status" value="1"/>
</dbReference>
<dbReference type="STRING" id="2903.R1B563"/>
<dbReference type="Pfam" id="PF12796">
    <property type="entry name" value="Ank_2"/>
    <property type="match status" value="1"/>
</dbReference>
<evidence type="ECO:0000256" key="2">
    <source>
        <dbReference type="SAM" id="MobiDB-lite"/>
    </source>
</evidence>